<dbReference type="InterPro" id="IPR036398">
    <property type="entry name" value="CA_dom_sf"/>
</dbReference>
<dbReference type="PANTHER" id="PTHR18952">
    <property type="entry name" value="CARBONIC ANHYDRASE"/>
    <property type="match status" value="1"/>
</dbReference>
<dbReference type="SUPFAM" id="SSF51069">
    <property type="entry name" value="Carbonic anhydrase"/>
    <property type="match status" value="1"/>
</dbReference>
<evidence type="ECO:0000256" key="7">
    <source>
        <dbReference type="SAM" id="MobiDB-lite"/>
    </source>
</evidence>
<dbReference type="Proteomes" id="UP000389128">
    <property type="component" value="Unassembled WGS sequence"/>
</dbReference>
<name>A0A6C2D5T9_9RHOO</name>
<dbReference type="PANTHER" id="PTHR18952:SF265">
    <property type="entry name" value="CARBONIC ANHYDRASE"/>
    <property type="match status" value="1"/>
</dbReference>
<comment type="caution">
    <text evidence="10">The sequence shown here is derived from an EMBL/GenBank/DDBJ whole genome shotgun (WGS) entry which is preliminary data.</text>
</comment>
<evidence type="ECO:0000313" key="11">
    <source>
        <dbReference type="Proteomes" id="UP000389128"/>
    </source>
</evidence>
<evidence type="ECO:0000256" key="2">
    <source>
        <dbReference type="ARBA" id="ARBA00012925"/>
    </source>
</evidence>
<evidence type="ECO:0000256" key="3">
    <source>
        <dbReference type="ARBA" id="ARBA00022723"/>
    </source>
</evidence>
<keyword evidence="11" id="KW-1185">Reference proteome</keyword>
<dbReference type="OrthoDB" id="5327615at2"/>
<keyword evidence="3" id="KW-0479">Metal-binding</keyword>
<feature type="domain" description="Alpha-carbonic anhydrase" evidence="9">
    <location>
        <begin position="266"/>
        <end position="489"/>
    </location>
</feature>
<feature type="chain" id="PRO_5025470700" description="carbonic anhydrase" evidence="8">
    <location>
        <begin position="19"/>
        <end position="489"/>
    </location>
</feature>
<dbReference type="SMART" id="SM01057">
    <property type="entry name" value="Carb_anhydrase"/>
    <property type="match status" value="1"/>
</dbReference>
<dbReference type="InterPro" id="IPR031939">
    <property type="entry name" value="Adhesin_E-like"/>
</dbReference>
<keyword evidence="4" id="KW-0862">Zinc</keyword>
<proteinExistence type="inferred from homology"/>
<evidence type="ECO:0000313" key="10">
    <source>
        <dbReference type="EMBL" id="TYC61376.1"/>
    </source>
</evidence>
<organism evidence="10 11">
    <name type="scientific">Zoogloea oleivorans</name>
    <dbReference type="NCBI Taxonomy" id="1552750"/>
    <lineage>
        <taxon>Bacteria</taxon>
        <taxon>Pseudomonadati</taxon>
        <taxon>Pseudomonadota</taxon>
        <taxon>Betaproteobacteria</taxon>
        <taxon>Rhodocyclales</taxon>
        <taxon>Zoogloeaceae</taxon>
        <taxon>Zoogloea</taxon>
    </lineage>
</organism>
<dbReference type="EC" id="4.2.1.1" evidence="2"/>
<dbReference type="AlphaFoldDB" id="A0A6C2D5T9"/>
<gene>
    <name evidence="10" type="ORF">ETQ85_03285</name>
</gene>
<dbReference type="GO" id="GO:0008270">
    <property type="term" value="F:zinc ion binding"/>
    <property type="evidence" value="ECO:0007669"/>
    <property type="project" value="InterPro"/>
</dbReference>
<evidence type="ECO:0000256" key="8">
    <source>
        <dbReference type="SAM" id="SignalP"/>
    </source>
</evidence>
<feature type="signal peptide" evidence="8">
    <location>
        <begin position="1"/>
        <end position="18"/>
    </location>
</feature>
<reference evidence="10 11" key="1">
    <citation type="submission" date="2019-01" db="EMBL/GenBank/DDBJ databases">
        <title>Zoogloea oleivorans genome sequencing and assembly.</title>
        <authorList>
            <person name="Tancsics A."/>
            <person name="Farkas M."/>
            <person name="Kriszt B."/>
            <person name="Maroti G."/>
            <person name="Horvath B."/>
        </authorList>
    </citation>
    <scope>NUCLEOTIDE SEQUENCE [LARGE SCALE GENOMIC DNA]</scope>
    <source>
        <strain evidence="10 11">Buc</strain>
    </source>
</reference>
<evidence type="ECO:0000256" key="4">
    <source>
        <dbReference type="ARBA" id="ARBA00022833"/>
    </source>
</evidence>
<evidence type="ECO:0000259" key="9">
    <source>
        <dbReference type="PROSITE" id="PS51144"/>
    </source>
</evidence>
<dbReference type="Pfam" id="PF16747">
    <property type="entry name" value="Adhesin_E"/>
    <property type="match status" value="1"/>
</dbReference>
<dbReference type="InterPro" id="IPR023561">
    <property type="entry name" value="Carbonic_anhydrase_a-class"/>
</dbReference>
<keyword evidence="8" id="KW-0732">Signal</keyword>
<keyword evidence="5" id="KW-0456">Lyase</keyword>
<dbReference type="Gene3D" id="3.10.200.10">
    <property type="entry name" value="Alpha carbonic anhydrase"/>
    <property type="match status" value="1"/>
</dbReference>
<dbReference type="EMBL" id="SDKK01000003">
    <property type="protein sequence ID" value="TYC61376.1"/>
    <property type="molecule type" value="Genomic_DNA"/>
</dbReference>
<evidence type="ECO:0000256" key="6">
    <source>
        <dbReference type="ARBA" id="ARBA00048348"/>
    </source>
</evidence>
<feature type="compositionally biased region" description="Basic and acidic residues" evidence="7">
    <location>
        <begin position="203"/>
        <end position="215"/>
    </location>
</feature>
<sequence length="489" mass="53838">MRPLAALLVLAGTTSALAADWHTVASDKKRTIELDRASILQSDPGTKVAWGRIVLSDAEAGTAGYTAVKALNRYDCRNQTFATIKRVYLDADSAVIKDEKVKVEKDMPVAAGSVDEKLWRDVCKPAGAIADISQLAKNASKAAQAAQAGKPELRPADYRPGKGAEKPAVTRVSTEGKAEHPVDAPVPIKKNFIDKPAPPPRAEPVEKAPERHARAEAAPPEVQRVPVYVPAPRPRPRVVRSPVMQGEARAGHGPAAPGTPLAHHEIHWSYDGDGGPPNWASLKPEWQLCGTGERQSPIDIREGIKVELEPIRFEYRQSEFRVVDNGHTIQVNLGQGNTMSVMGRMYDLVQFHFHRPSEERINGKGFDMVVHLVHKDLDGRLAVVAVLLERGQAHPLVQTLWNNLPLEKNSDYSPEGVSIDLNQLLPDQRNYYTYMGSLTTPPCSEGVLWMVMKQPAQVSAEQISIFSRLYPMNARPVQSIRGRLIKESR</sequence>
<dbReference type="PROSITE" id="PS51144">
    <property type="entry name" value="ALPHA_CA_2"/>
    <property type="match status" value="1"/>
</dbReference>
<evidence type="ECO:0000256" key="1">
    <source>
        <dbReference type="ARBA" id="ARBA00010718"/>
    </source>
</evidence>
<dbReference type="GO" id="GO:0004089">
    <property type="term" value="F:carbonate dehydratase activity"/>
    <property type="evidence" value="ECO:0007669"/>
    <property type="project" value="UniProtKB-EC"/>
</dbReference>
<dbReference type="CDD" id="cd03124">
    <property type="entry name" value="alpha_CA_prokaryotic_like"/>
    <property type="match status" value="1"/>
</dbReference>
<accession>A0A6C2D5T9</accession>
<evidence type="ECO:0000256" key="5">
    <source>
        <dbReference type="ARBA" id="ARBA00023239"/>
    </source>
</evidence>
<comment type="similarity">
    <text evidence="1">Belongs to the alpha-carbonic anhydrase family.</text>
</comment>
<dbReference type="InterPro" id="IPR001148">
    <property type="entry name" value="CA_dom"/>
</dbReference>
<feature type="compositionally biased region" description="Basic and acidic residues" evidence="7">
    <location>
        <begin position="151"/>
        <end position="165"/>
    </location>
</feature>
<comment type="catalytic activity">
    <reaction evidence="6">
        <text>hydrogencarbonate + H(+) = CO2 + H2O</text>
        <dbReference type="Rhea" id="RHEA:10748"/>
        <dbReference type="ChEBI" id="CHEBI:15377"/>
        <dbReference type="ChEBI" id="CHEBI:15378"/>
        <dbReference type="ChEBI" id="CHEBI:16526"/>
        <dbReference type="ChEBI" id="CHEBI:17544"/>
        <dbReference type="EC" id="4.2.1.1"/>
    </reaction>
</comment>
<dbReference type="InterPro" id="IPR041891">
    <property type="entry name" value="Alpha_CA_prokaryot-like"/>
</dbReference>
<feature type="region of interest" description="Disordered" evidence="7">
    <location>
        <begin position="143"/>
        <end position="218"/>
    </location>
</feature>
<protein>
    <recommendedName>
        <fullName evidence="2">carbonic anhydrase</fullName>
        <ecNumber evidence="2">4.2.1.1</ecNumber>
    </recommendedName>
</protein>
<dbReference type="Pfam" id="PF00194">
    <property type="entry name" value="Carb_anhydrase"/>
    <property type="match status" value="1"/>
</dbReference>